<keyword evidence="9" id="KW-0460">Magnesium</keyword>
<accession>A0A1G2KK00</accession>
<gene>
    <name evidence="11" type="ORF">A3C07_00655</name>
</gene>
<evidence type="ECO:0000256" key="3">
    <source>
        <dbReference type="ARBA" id="ARBA00019010"/>
    </source>
</evidence>
<evidence type="ECO:0000256" key="1">
    <source>
        <dbReference type="ARBA" id="ARBA00004496"/>
    </source>
</evidence>
<reference evidence="11 12" key="1">
    <citation type="journal article" date="2016" name="Nat. Commun.">
        <title>Thousands of microbial genomes shed light on interconnected biogeochemical processes in an aquifer system.</title>
        <authorList>
            <person name="Anantharaman K."/>
            <person name="Brown C.T."/>
            <person name="Hug L.A."/>
            <person name="Sharon I."/>
            <person name="Castelle C.J."/>
            <person name="Probst A.J."/>
            <person name="Thomas B.C."/>
            <person name="Singh A."/>
            <person name="Wilkins M.J."/>
            <person name="Karaoz U."/>
            <person name="Brodie E.L."/>
            <person name="Williams K.H."/>
            <person name="Hubbard S.S."/>
            <person name="Banfield J.F."/>
        </authorList>
    </citation>
    <scope>NUCLEOTIDE SEQUENCE [LARGE SCALE GENOMIC DNA]</scope>
</reference>
<keyword evidence="8" id="KW-0067">ATP-binding</keyword>
<comment type="similarity">
    <text evidence="2">Belongs to the TsaE family.</text>
</comment>
<comment type="caution">
    <text evidence="11">The sequence shown here is derived from an EMBL/GenBank/DDBJ whole genome shotgun (WGS) entry which is preliminary data.</text>
</comment>
<dbReference type="SUPFAM" id="SSF52540">
    <property type="entry name" value="P-loop containing nucleoside triphosphate hydrolases"/>
    <property type="match status" value="1"/>
</dbReference>
<dbReference type="STRING" id="1802270.A3C07_00655"/>
<dbReference type="AlphaFoldDB" id="A0A1G2KK00"/>
<dbReference type="Gene3D" id="3.40.50.300">
    <property type="entry name" value="P-loop containing nucleotide triphosphate hydrolases"/>
    <property type="match status" value="1"/>
</dbReference>
<dbReference type="PANTHER" id="PTHR33540">
    <property type="entry name" value="TRNA THREONYLCARBAMOYLADENOSINE BIOSYNTHESIS PROTEIN TSAE"/>
    <property type="match status" value="1"/>
</dbReference>
<evidence type="ECO:0000313" key="12">
    <source>
        <dbReference type="Proteomes" id="UP000179023"/>
    </source>
</evidence>
<keyword evidence="5" id="KW-0819">tRNA processing</keyword>
<comment type="subcellular location">
    <subcellularLocation>
        <location evidence="1">Cytoplasm</location>
    </subcellularLocation>
</comment>
<dbReference type="NCBIfam" id="TIGR00150">
    <property type="entry name" value="T6A_YjeE"/>
    <property type="match status" value="1"/>
</dbReference>
<dbReference type="PANTHER" id="PTHR33540:SF2">
    <property type="entry name" value="TRNA THREONYLCARBAMOYLADENOSINE BIOSYNTHESIS PROTEIN TSAE"/>
    <property type="match status" value="1"/>
</dbReference>
<dbReference type="EMBL" id="MHQI01000055">
    <property type="protein sequence ID" value="OGZ98831.1"/>
    <property type="molecule type" value="Genomic_DNA"/>
</dbReference>
<protein>
    <recommendedName>
        <fullName evidence="3">tRNA threonylcarbamoyladenosine biosynthesis protein TsaE</fullName>
    </recommendedName>
    <alternativeName>
        <fullName evidence="10">t(6)A37 threonylcarbamoyladenosine biosynthesis protein TsaE</fullName>
    </alternativeName>
</protein>
<dbReference type="GO" id="GO:0002949">
    <property type="term" value="P:tRNA threonylcarbamoyladenosine modification"/>
    <property type="evidence" value="ECO:0007669"/>
    <property type="project" value="InterPro"/>
</dbReference>
<evidence type="ECO:0000256" key="7">
    <source>
        <dbReference type="ARBA" id="ARBA00022741"/>
    </source>
</evidence>
<evidence type="ECO:0000256" key="4">
    <source>
        <dbReference type="ARBA" id="ARBA00022490"/>
    </source>
</evidence>
<dbReference type="GO" id="GO:0005524">
    <property type="term" value="F:ATP binding"/>
    <property type="evidence" value="ECO:0007669"/>
    <property type="project" value="UniProtKB-KW"/>
</dbReference>
<keyword evidence="7" id="KW-0547">Nucleotide-binding</keyword>
<proteinExistence type="inferred from homology"/>
<evidence type="ECO:0000256" key="2">
    <source>
        <dbReference type="ARBA" id="ARBA00007599"/>
    </source>
</evidence>
<keyword evidence="11" id="KW-0808">Transferase</keyword>
<evidence type="ECO:0000256" key="10">
    <source>
        <dbReference type="ARBA" id="ARBA00032441"/>
    </source>
</evidence>
<organism evidence="11 12">
    <name type="scientific">Candidatus Sungbacteria bacterium RIFCSPHIGHO2_02_FULL_47_11</name>
    <dbReference type="NCBI Taxonomy" id="1802270"/>
    <lineage>
        <taxon>Bacteria</taxon>
        <taxon>Candidatus Sungiibacteriota</taxon>
    </lineage>
</organism>
<keyword evidence="4" id="KW-0963">Cytoplasm</keyword>
<evidence type="ECO:0000256" key="6">
    <source>
        <dbReference type="ARBA" id="ARBA00022723"/>
    </source>
</evidence>
<dbReference type="GO" id="GO:0046872">
    <property type="term" value="F:metal ion binding"/>
    <property type="evidence" value="ECO:0007669"/>
    <property type="project" value="UniProtKB-KW"/>
</dbReference>
<evidence type="ECO:0000313" key="11">
    <source>
        <dbReference type="EMBL" id="OGZ98831.1"/>
    </source>
</evidence>
<dbReference type="Proteomes" id="UP000179023">
    <property type="component" value="Unassembled WGS sequence"/>
</dbReference>
<dbReference type="InterPro" id="IPR027417">
    <property type="entry name" value="P-loop_NTPase"/>
</dbReference>
<sequence>MQTFVTKGAAETKKAAATIAVEVVRAKHEKAFVVALEGELGAGKTTFVQGFARALGVKENVLSPTFVLMKIYKLPINFKLKHLIHIDCYRIDSPKDLLHLGFRDLLKDKDAIILIEWADRIRRLIPKDAVWIHFEHQTLKARTIWIK</sequence>
<evidence type="ECO:0000256" key="8">
    <source>
        <dbReference type="ARBA" id="ARBA00022840"/>
    </source>
</evidence>
<evidence type="ECO:0000256" key="5">
    <source>
        <dbReference type="ARBA" id="ARBA00022694"/>
    </source>
</evidence>
<name>A0A1G2KK00_9BACT</name>
<dbReference type="InterPro" id="IPR003442">
    <property type="entry name" value="T6A_TsaE"/>
</dbReference>
<evidence type="ECO:0000256" key="9">
    <source>
        <dbReference type="ARBA" id="ARBA00022842"/>
    </source>
</evidence>
<dbReference type="GO" id="GO:0005737">
    <property type="term" value="C:cytoplasm"/>
    <property type="evidence" value="ECO:0007669"/>
    <property type="project" value="UniProtKB-SubCell"/>
</dbReference>
<dbReference type="GO" id="GO:0016740">
    <property type="term" value="F:transferase activity"/>
    <property type="evidence" value="ECO:0007669"/>
    <property type="project" value="UniProtKB-KW"/>
</dbReference>
<keyword evidence="6" id="KW-0479">Metal-binding</keyword>
<dbReference type="Pfam" id="PF02367">
    <property type="entry name" value="TsaE"/>
    <property type="match status" value="1"/>
</dbReference>